<protein>
    <submittedName>
        <fullName evidence="2">Uncharacterized protein</fullName>
    </submittedName>
</protein>
<reference evidence="2" key="2">
    <citation type="journal article" date="2024" name="Plant">
        <title>Genomic evolution and insights into agronomic trait innovations of Sesamum species.</title>
        <authorList>
            <person name="Miao H."/>
            <person name="Wang L."/>
            <person name="Qu L."/>
            <person name="Liu H."/>
            <person name="Sun Y."/>
            <person name="Le M."/>
            <person name="Wang Q."/>
            <person name="Wei S."/>
            <person name="Zheng Y."/>
            <person name="Lin W."/>
            <person name="Duan Y."/>
            <person name="Cao H."/>
            <person name="Xiong S."/>
            <person name="Wang X."/>
            <person name="Wei L."/>
            <person name="Li C."/>
            <person name="Ma Q."/>
            <person name="Ju M."/>
            <person name="Zhao R."/>
            <person name="Li G."/>
            <person name="Mu C."/>
            <person name="Tian Q."/>
            <person name="Mei H."/>
            <person name="Zhang T."/>
            <person name="Gao T."/>
            <person name="Zhang H."/>
        </authorList>
    </citation>
    <scope>NUCLEOTIDE SEQUENCE</scope>
    <source>
        <strain evidence="2">G02</strain>
    </source>
</reference>
<gene>
    <name evidence="2" type="ORF">Sradi_4130200</name>
</gene>
<proteinExistence type="predicted"/>
<sequence length="447" mass="49220">MPPRPLRGGRSLTLPLTEVAEGGVSVRPLVVFYMNPQKRRKKMMRRRKGSSQGEGDPRLGGSKVPQGTRGSCPSGSDWVSCLLSWDEVNQLVKKFAISSDFTVLFPSLKAILVCLRSNNMSLFSSQLRVGLQFPIPLFYCEVSCHFQVPLNQLRVTEERHLSHFGLSPRAEPLGNRWWVIIFADDIIFSKLLKDEHRAATTPPNTRSSRGISSFGDKRGKQSAAILPGSSSKRPKSSSSAAPPASSTRYASTPPPRDSGGGSFHSPSSPVGGVYAHLLLESGREAASSRATYILKGSLLLLTDASYPRYPVKTWTGCYHWCLRTCLSKFKKSEDYKKEMALVAEPYLHFAFEASLQQFLAHGYPPIGEETAFVNFDMVLDTASNPFDQSVPVRAHPPIDSKDLDQILEVVEAEVSGDTDHVPKVVMREGAPEGILFKPMVKDVPDPS</sequence>
<evidence type="ECO:0000313" key="2">
    <source>
        <dbReference type="EMBL" id="KAL0349810.1"/>
    </source>
</evidence>
<name>A0AAW2P3S0_SESRA</name>
<feature type="region of interest" description="Disordered" evidence="1">
    <location>
        <begin position="198"/>
        <end position="265"/>
    </location>
</feature>
<evidence type="ECO:0000256" key="1">
    <source>
        <dbReference type="SAM" id="MobiDB-lite"/>
    </source>
</evidence>
<reference evidence="2" key="1">
    <citation type="submission" date="2020-06" db="EMBL/GenBank/DDBJ databases">
        <authorList>
            <person name="Li T."/>
            <person name="Hu X."/>
            <person name="Zhang T."/>
            <person name="Song X."/>
            <person name="Zhang H."/>
            <person name="Dai N."/>
            <person name="Sheng W."/>
            <person name="Hou X."/>
            <person name="Wei L."/>
        </authorList>
    </citation>
    <scope>NUCLEOTIDE SEQUENCE</scope>
    <source>
        <strain evidence="2">G02</strain>
        <tissue evidence="2">Leaf</tissue>
    </source>
</reference>
<feature type="compositionally biased region" description="Low complexity" evidence="1">
    <location>
        <begin position="236"/>
        <end position="251"/>
    </location>
</feature>
<accession>A0AAW2P3S0</accession>
<feature type="compositionally biased region" description="Basic residues" evidence="1">
    <location>
        <begin position="38"/>
        <end position="49"/>
    </location>
</feature>
<dbReference type="EMBL" id="JACGWJ010000018">
    <property type="protein sequence ID" value="KAL0349810.1"/>
    <property type="molecule type" value="Genomic_DNA"/>
</dbReference>
<dbReference type="AlphaFoldDB" id="A0AAW2P3S0"/>
<feature type="compositionally biased region" description="Polar residues" evidence="1">
    <location>
        <begin position="201"/>
        <end position="211"/>
    </location>
</feature>
<feature type="region of interest" description="Disordered" evidence="1">
    <location>
        <begin position="38"/>
        <end position="74"/>
    </location>
</feature>
<organism evidence="2">
    <name type="scientific">Sesamum radiatum</name>
    <name type="common">Black benniseed</name>
    <dbReference type="NCBI Taxonomy" id="300843"/>
    <lineage>
        <taxon>Eukaryota</taxon>
        <taxon>Viridiplantae</taxon>
        <taxon>Streptophyta</taxon>
        <taxon>Embryophyta</taxon>
        <taxon>Tracheophyta</taxon>
        <taxon>Spermatophyta</taxon>
        <taxon>Magnoliopsida</taxon>
        <taxon>eudicotyledons</taxon>
        <taxon>Gunneridae</taxon>
        <taxon>Pentapetalae</taxon>
        <taxon>asterids</taxon>
        <taxon>lamiids</taxon>
        <taxon>Lamiales</taxon>
        <taxon>Pedaliaceae</taxon>
        <taxon>Sesamum</taxon>
    </lineage>
</organism>
<comment type="caution">
    <text evidence="2">The sequence shown here is derived from an EMBL/GenBank/DDBJ whole genome shotgun (WGS) entry which is preliminary data.</text>
</comment>